<dbReference type="RefSeq" id="WP_264486271.1">
    <property type="nucleotide sequence ID" value="NZ_JAPDDT010000002.1"/>
</dbReference>
<name>A0ABT3GFC7_9BACT</name>
<proteinExistence type="predicted"/>
<keyword evidence="3" id="KW-1185">Reference proteome</keyword>
<evidence type="ECO:0000256" key="1">
    <source>
        <dbReference type="SAM" id="MobiDB-lite"/>
    </source>
</evidence>
<dbReference type="Proteomes" id="UP001320876">
    <property type="component" value="Unassembled WGS sequence"/>
</dbReference>
<sequence>MDANFGELGRDGFQPQMDGIDADKGRFSRRANQLDACGLRDLPIRFILSILLDPEPSSSVLDLRASCSSAVDSLSEKPRRDFSPPLFWPNPIRVDPRPFAVLISKGGSPIQAGKQVAAAAG</sequence>
<evidence type="ECO:0000313" key="3">
    <source>
        <dbReference type="Proteomes" id="UP001320876"/>
    </source>
</evidence>
<dbReference type="EMBL" id="JAPDDT010000002">
    <property type="protein sequence ID" value="MCW1922161.1"/>
    <property type="molecule type" value="Genomic_DNA"/>
</dbReference>
<gene>
    <name evidence="2" type="ORF">OKA05_06330</name>
</gene>
<accession>A0ABT3GFC7</accession>
<protein>
    <submittedName>
        <fullName evidence="2">Uncharacterized protein</fullName>
    </submittedName>
</protein>
<reference evidence="2 3" key="1">
    <citation type="submission" date="2022-10" db="EMBL/GenBank/DDBJ databases">
        <title>Luteolibacter arcticus strain CCTCC AB 2014275, whole genome shotgun sequencing project.</title>
        <authorList>
            <person name="Zhao G."/>
            <person name="Shen L."/>
        </authorList>
    </citation>
    <scope>NUCLEOTIDE SEQUENCE [LARGE SCALE GENOMIC DNA]</scope>
    <source>
        <strain evidence="2 3">CCTCC AB 2014275</strain>
    </source>
</reference>
<comment type="caution">
    <text evidence="2">The sequence shown here is derived from an EMBL/GenBank/DDBJ whole genome shotgun (WGS) entry which is preliminary data.</text>
</comment>
<evidence type="ECO:0000313" key="2">
    <source>
        <dbReference type="EMBL" id="MCW1922161.1"/>
    </source>
</evidence>
<feature type="region of interest" description="Disordered" evidence="1">
    <location>
        <begin position="1"/>
        <end position="21"/>
    </location>
</feature>
<organism evidence="2 3">
    <name type="scientific">Luteolibacter arcticus</name>
    <dbReference type="NCBI Taxonomy" id="1581411"/>
    <lineage>
        <taxon>Bacteria</taxon>
        <taxon>Pseudomonadati</taxon>
        <taxon>Verrucomicrobiota</taxon>
        <taxon>Verrucomicrobiia</taxon>
        <taxon>Verrucomicrobiales</taxon>
        <taxon>Verrucomicrobiaceae</taxon>
        <taxon>Luteolibacter</taxon>
    </lineage>
</organism>